<evidence type="ECO:0000313" key="3">
    <source>
        <dbReference type="Proteomes" id="UP000032680"/>
    </source>
</evidence>
<dbReference type="EMBL" id="BANB01000827">
    <property type="protein sequence ID" value="GAN78417.1"/>
    <property type="molecule type" value="Genomic_DNA"/>
</dbReference>
<evidence type="ECO:0000313" key="2">
    <source>
        <dbReference type="EMBL" id="GAN78417.1"/>
    </source>
</evidence>
<name>A0A0D6P9S5_9PROT</name>
<proteinExistence type="predicted"/>
<evidence type="ECO:0000256" key="1">
    <source>
        <dbReference type="SAM" id="MobiDB-lite"/>
    </source>
</evidence>
<accession>A0A0D6P9S5</accession>
<comment type="caution">
    <text evidence="2">The sequence shown here is derived from an EMBL/GenBank/DDBJ whole genome shotgun (WGS) entry which is preliminary data.</text>
</comment>
<gene>
    <name evidence="2" type="ORF">Asru_0829_02</name>
</gene>
<organism evidence="2 3">
    <name type="scientific">Acidisphaera rubrifaciens HS-AP3</name>
    <dbReference type="NCBI Taxonomy" id="1231350"/>
    <lineage>
        <taxon>Bacteria</taxon>
        <taxon>Pseudomonadati</taxon>
        <taxon>Pseudomonadota</taxon>
        <taxon>Alphaproteobacteria</taxon>
        <taxon>Acetobacterales</taxon>
        <taxon>Acetobacteraceae</taxon>
        <taxon>Acidisphaera</taxon>
    </lineage>
</organism>
<protein>
    <submittedName>
        <fullName evidence="2">Uncharacterized protein</fullName>
    </submittedName>
</protein>
<feature type="region of interest" description="Disordered" evidence="1">
    <location>
        <begin position="1"/>
        <end position="34"/>
    </location>
</feature>
<dbReference type="AlphaFoldDB" id="A0A0D6P9S5"/>
<reference evidence="2 3" key="1">
    <citation type="submission" date="2012-11" db="EMBL/GenBank/DDBJ databases">
        <title>Whole genome sequence of Acidisphaera rubrifaciens HS-AP3.</title>
        <authorList>
            <person name="Azuma Y."/>
            <person name="Higashiura N."/>
            <person name="Hirakawa H."/>
            <person name="Matsushita K."/>
        </authorList>
    </citation>
    <scope>NUCLEOTIDE SEQUENCE [LARGE SCALE GENOMIC DNA]</scope>
    <source>
        <strain evidence="2 3">HS-AP3</strain>
    </source>
</reference>
<dbReference type="Proteomes" id="UP000032680">
    <property type="component" value="Unassembled WGS sequence"/>
</dbReference>
<sequence>MVLAGQGRLPDPPAGLAHHPFDHILHQSTDRNRPVSGVAMTVPACRRACLDRGDAPIPNVSRQNLSCATGRR</sequence>
<keyword evidence="3" id="KW-1185">Reference proteome</keyword>
<feature type="compositionally biased region" description="Basic and acidic residues" evidence="1">
    <location>
        <begin position="19"/>
        <end position="33"/>
    </location>
</feature>